<evidence type="ECO:0000256" key="2">
    <source>
        <dbReference type="ARBA" id="ARBA00009784"/>
    </source>
</evidence>
<dbReference type="Pfam" id="PF01914">
    <property type="entry name" value="MarC"/>
    <property type="match status" value="1"/>
</dbReference>
<comment type="caution">
    <text evidence="8">The sequence shown here is derived from an EMBL/GenBank/DDBJ whole genome shotgun (WGS) entry which is preliminary data.</text>
</comment>
<proteinExistence type="inferred from homology"/>
<feature type="transmembrane region" description="Helical" evidence="7">
    <location>
        <begin position="12"/>
        <end position="35"/>
    </location>
</feature>
<feature type="transmembrane region" description="Helical" evidence="7">
    <location>
        <begin position="138"/>
        <end position="156"/>
    </location>
</feature>
<comment type="subcellular location">
    <subcellularLocation>
        <location evidence="1 7">Cell membrane</location>
        <topology evidence="1 7">Multi-pass membrane protein</topology>
    </subcellularLocation>
</comment>
<feature type="transmembrane region" description="Helical" evidence="7">
    <location>
        <begin position="177"/>
        <end position="194"/>
    </location>
</feature>
<dbReference type="RefSeq" id="WP_121201467.1">
    <property type="nucleotide sequence ID" value="NZ_RBKU01000001.1"/>
</dbReference>
<dbReference type="NCBIfam" id="TIGR00427">
    <property type="entry name" value="NAAT family transporter"/>
    <property type="match status" value="1"/>
</dbReference>
<evidence type="ECO:0000256" key="6">
    <source>
        <dbReference type="ARBA" id="ARBA00023136"/>
    </source>
</evidence>
<comment type="similarity">
    <text evidence="2 7">Belongs to the UPF0056 (MarC) family.</text>
</comment>
<dbReference type="Proteomes" id="UP000268007">
    <property type="component" value="Unassembled WGS sequence"/>
</dbReference>
<dbReference type="AlphaFoldDB" id="A0A495J936"/>
<keyword evidence="3" id="KW-1003">Cell membrane</keyword>
<evidence type="ECO:0000313" key="8">
    <source>
        <dbReference type="EMBL" id="RKR85417.1"/>
    </source>
</evidence>
<evidence type="ECO:0000313" key="9">
    <source>
        <dbReference type="Proteomes" id="UP000268007"/>
    </source>
</evidence>
<evidence type="ECO:0000256" key="5">
    <source>
        <dbReference type="ARBA" id="ARBA00022989"/>
    </source>
</evidence>
<dbReference type="InterPro" id="IPR002771">
    <property type="entry name" value="Multi_antbiot-R_MarC"/>
</dbReference>
<dbReference type="EMBL" id="RBKU01000001">
    <property type="protein sequence ID" value="RKR85417.1"/>
    <property type="molecule type" value="Genomic_DNA"/>
</dbReference>
<evidence type="ECO:0000256" key="1">
    <source>
        <dbReference type="ARBA" id="ARBA00004651"/>
    </source>
</evidence>
<sequence length="196" mass="21688">MSEYFVFDPREILSVTLILFAIIDIVGTVPVIIELQRKAGYIAAEKASLTVLFLMVIFLFVGKELLSIIGIDIPSFAIAGSLVIFFIALEMILGHKFFKEDEMAETTSSVSIVPLAFPLIAGAGTMTTLLSLKSQYQTQNILVGITLNTLFVYLVLKNTYRIERILGKTGLEILRKAFGIILLAIAIKLFRSNTHL</sequence>
<dbReference type="PANTHER" id="PTHR33508">
    <property type="entry name" value="UPF0056 MEMBRANE PROTEIN YHCE"/>
    <property type="match status" value="1"/>
</dbReference>
<reference evidence="8 9" key="1">
    <citation type="submission" date="2018-10" db="EMBL/GenBank/DDBJ databases">
        <title>Genomic Encyclopedia of Archaeal and Bacterial Type Strains, Phase II (KMG-II): from individual species to whole genera.</title>
        <authorList>
            <person name="Goeker M."/>
        </authorList>
    </citation>
    <scope>NUCLEOTIDE SEQUENCE [LARGE SCALE GENOMIC DNA]</scope>
    <source>
        <strain evidence="8 9">DSM 18602</strain>
    </source>
</reference>
<protein>
    <recommendedName>
        <fullName evidence="7">UPF0056 membrane protein</fullName>
    </recommendedName>
</protein>
<evidence type="ECO:0000256" key="3">
    <source>
        <dbReference type="ARBA" id="ARBA00022475"/>
    </source>
</evidence>
<name>A0A495J936_9SPHI</name>
<dbReference type="GO" id="GO:0005886">
    <property type="term" value="C:plasma membrane"/>
    <property type="evidence" value="ECO:0007669"/>
    <property type="project" value="UniProtKB-SubCell"/>
</dbReference>
<feature type="transmembrane region" description="Helical" evidence="7">
    <location>
        <begin position="76"/>
        <end position="98"/>
    </location>
</feature>
<evidence type="ECO:0000256" key="7">
    <source>
        <dbReference type="RuleBase" id="RU362048"/>
    </source>
</evidence>
<keyword evidence="6 7" id="KW-0472">Membrane</keyword>
<keyword evidence="4 7" id="KW-0812">Transmembrane</keyword>
<feature type="transmembrane region" description="Helical" evidence="7">
    <location>
        <begin position="110"/>
        <end position="132"/>
    </location>
</feature>
<dbReference type="PANTHER" id="PTHR33508:SF1">
    <property type="entry name" value="UPF0056 MEMBRANE PROTEIN YHCE"/>
    <property type="match status" value="1"/>
</dbReference>
<evidence type="ECO:0000256" key="4">
    <source>
        <dbReference type="ARBA" id="ARBA00022692"/>
    </source>
</evidence>
<organism evidence="8 9">
    <name type="scientific">Mucilaginibacter gracilis</name>
    <dbReference type="NCBI Taxonomy" id="423350"/>
    <lineage>
        <taxon>Bacteria</taxon>
        <taxon>Pseudomonadati</taxon>
        <taxon>Bacteroidota</taxon>
        <taxon>Sphingobacteriia</taxon>
        <taxon>Sphingobacteriales</taxon>
        <taxon>Sphingobacteriaceae</taxon>
        <taxon>Mucilaginibacter</taxon>
    </lineage>
</organism>
<feature type="transmembrane region" description="Helical" evidence="7">
    <location>
        <begin position="47"/>
        <end position="70"/>
    </location>
</feature>
<accession>A0A495J936</accession>
<gene>
    <name evidence="8" type="ORF">BDD43_5688</name>
</gene>
<keyword evidence="5 7" id="KW-1133">Transmembrane helix</keyword>
<keyword evidence="9" id="KW-1185">Reference proteome</keyword>
<dbReference type="OrthoDB" id="978595at2"/>